<comment type="caution">
    <text evidence="1">The sequence shown here is derived from an EMBL/GenBank/DDBJ whole genome shotgun (WGS) entry which is preliminary data.</text>
</comment>
<evidence type="ECO:0000313" key="2">
    <source>
        <dbReference type="Proteomes" id="UP000245464"/>
    </source>
</evidence>
<sequence length="149" mass="17063">MIEAKNLTPFTQYYYQFNVCGSSNKSPLGRTKTSPDEYDEVSKIGLAIFSCSNRQNGYFNAYGNAARKNNVDFFVHLGDYIYESAKGKLGQDPRATNPSREIVTLYDYRTRIGQYRSDPDLRLAHQGFAWIPTWDDHEVANNGYCDGFR</sequence>
<dbReference type="Gene3D" id="2.60.40.380">
    <property type="entry name" value="Purple acid phosphatase-like, N-terminal"/>
    <property type="match status" value="1"/>
</dbReference>
<dbReference type="PANTHER" id="PTHR43606:SF8">
    <property type="entry name" value="ALKALINE PHOSPHATASE"/>
    <property type="match status" value="1"/>
</dbReference>
<evidence type="ECO:0000313" key="1">
    <source>
        <dbReference type="EMBL" id="KAF7565683.1"/>
    </source>
</evidence>
<name>A0A316ZSJ7_9PLEO</name>
<dbReference type="InterPro" id="IPR038607">
    <property type="entry name" value="PhoD-like_sf"/>
</dbReference>
<dbReference type="Gene3D" id="3.60.21.70">
    <property type="entry name" value="PhoD-like phosphatase"/>
    <property type="match status" value="1"/>
</dbReference>
<accession>A0A316ZSJ7</accession>
<organism evidence="1 2">
    <name type="scientific">Pyrenophora tritici-repentis</name>
    <dbReference type="NCBI Taxonomy" id="45151"/>
    <lineage>
        <taxon>Eukaryota</taxon>
        <taxon>Fungi</taxon>
        <taxon>Dikarya</taxon>
        <taxon>Ascomycota</taxon>
        <taxon>Pezizomycotina</taxon>
        <taxon>Dothideomycetes</taxon>
        <taxon>Pleosporomycetidae</taxon>
        <taxon>Pleosporales</taxon>
        <taxon>Pleosporineae</taxon>
        <taxon>Pleosporaceae</taxon>
        <taxon>Pyrenophora</taxon>
    </lineage>
</organism>
<dbReference type="PANTHER" id="PTHR43606">
    <property type="entry name" value="PHOSPHATASE, PUTATIVE (AFU_ORTHOLOGUE AFUA_6G08710)-RELATED"/>
    <property type="match status" value="1"/>
</dbReference>
<protein>
    <submittedName>
        <fullName evidence="1">PhoD, Phosphodiesterase-alkaline phosphatase D</fullName>
    </submittedName>
</protein>
<dbReference type="KEGG" id="ptrr:6344857"/>
<dbReference type="SUPFAM" id="SSF56300">
    <property type="entry name" value="Metallo-dependent phosphatases"/>
    <property type="match status" value="1"/>
</dbReference>
<dbReference type="InterPro" id="IPR018946">
    <property type="entry name" value="PhoD-like_MPP"/>
</dbReference>
<dbReference type="EMBL" id="NQIK02000010">
    <property type="protein sequence ID" value="KAF7565683.1"/>
    <property type="molecule type" value="Genomic_DNA"/>
</dbReference>
<dbReference type="AlphaFoldDB" id="A0A316ZSJ7"/>
<dbReference type="Proteomes" id="UP000245464">
    <property type="component" value="Chromosome 10"/>
</dbReference>
<dbReference type="RefSeq" id="XP_065959466.1">
    <property type="nucleotide sequence ID" value="XM_066104902.1"/>
</dbReference>
<dbReference type="Pfam" id="PF09423">
    <property type="entry name" value="PhoD"/>
    <property type="match status" value="1"/>
</dbReference>
<dbReference type="GeneID" id="6344857"/>
<reference evidence="1" key="1">
    <citation type="journal article" date="2018" name="BMC Genomics">
        <title>Comparative genomics of the wheat fungal pathogen Pyrenophora tritici-repentis reveals chromosomal variations and genome plasticity.</title>
        <authorList>
            <person name="Moolhuijzen P."/>
            <person name="See P.T."/>
            <person name="Hane J.K."/>
            <person name="Shi G."/>
            <person name="Liu Z."/>
            <person name="Oliver R.P."/>
            <person name="Moffat C.S."/>
        </authorList>
    </citation>
    <scope>NUCLEOTIDE SEQUENCE [LARGE SCALE GENOMIC DNA]</scope>
    <source>
        <strain evidence="1">M4</strain>
    </source>
</reference>
<dbReference type="InterPro" id="IPR052900">
    <property type="entry name" value="Phospholipid_Metab_Enz"/>
</dbReference>
<proteinExistence type="predicted"/>
<gene>
    <name evidence="1" type="ORF">PtrM4_051170</name>
</gene>
<dbReference type="InterPro" id="IPR029052">
    <property type="entry name" value="Metallo-depent_PP-like"/>
</dbReference>